<dbReference type="Proteomes" id="UP000324222">
    <property type="component" value="Unassembled WGS sequence"/>
</dbReference>
<evidence type="ECO:0000313" key="2">
    <source>
        <dbReference type="EMBL" id="MPC09623.1"/>
    </source>
</evidence>
<proteinExistence type="predicted"/>
<gene>
    <name evidence="2" type="ORF">E2C01_002240</name>
</gene>
<accession>A0A5B7CQ73</accession>
<organism evidence="2 3">
    <name type="scientific">Portunus trituberculatus</name>
    <name type="common">Swimming crab</name>
    <name type="synonym">Neptunus trituberculatus</name>
    <dbReference type="NCBI Taxonomy" id="210409"/>
    <lineage>
        <taxon>Eukaryota</taxon>
        <taxon>Metazoa</taxon>
        <taxon>Ecdysozoa</taxon>
        <taxon>Arthropoda</taxon>
        <taxon>Crustacea</taxon>
        <taxon>Multicrustacea</taxon>
        <taxon>Malacostraca</taxon>
        <taxon>Eumalacostraca</taxon>
        <taxon>Eucarida</taxon>
        <taxon>Decapoda</taxon>
        <taxon>Pleocyemata</taxon>
        <taxon>Brachyura</taxon>
        <taxon>Eubrachyura</taxon>
        <taxon>Portunoidea</taxon>
        <taxon>Portunidae</taxon>
        <taxon>Portuninae</taxon>
        <taxon>Portunus</taxon>
    </lineage>
</organism>
<evidence type="ECO:0000313" key="3">
    <source>
        <dbReference type="Proteomes" id="UP000324222"/>
    </source>
</evidence>
<keyword evidence="3" id="KW-1185">Reference proteome</keyword>
<comment type="caution">
    <text evidence="2">The sequence shown here is derived from an EMBL/GenBank/DDBJ whole genome shotgun (WGS) entry which is preliminary data.</text>
</comment>
<protein>
    <submittedName>
        <fullName evidence="2">Uncharacterized protein</fullName>
    </submittedName>
</protein>
<feature type="region of interest" description="Disordered" evidence="1">
    <location>
        <begin position="1"/>
        <end position="25"/>
    </location>
</feature>
<name>A0A5B7CQ73_PORTR</name>
<dbReference type="EMBL" id="VSRR010000077">
    <property type="protein sequence ID" value="MPC09623.1"/>
    <property type="molecule type" value="Genomic_DNA"/>
</dbReference>
<dbReference type="AlphaFoldDB" id="A0A5B7CQ73"/>
<evidence type="ECO:0000256" key="1">
    <source>
        <dbReference type="SAM" id="MobiDB-lite"/>
    </source>
</evidence>
<reference evidence="2 3" key="1">
    <citation type="submission" date="2019-05" db="EMBL/GenBank/DDBJ databases">
        <title>Another draft genome of Portunus trituberculatus and its Hox gene families provides insights of decapod evolution.</title>
        <authorList>
            <person name="Jeong J.-H."/>
            <person name="Song I."/>
            <person name="Kim S."/>
            <person name="Choi T."/>
            <person name="Kim D."/>
            <person name="Ryu S."/>
            <person name="Kim W."/>
        </authorList>
    </citation>
    <scope>NUCLEOTIDE SEQUENCE [LARGE SCALE GENOMIC DNA]</scope>
    <source>
        <tissue evidence="2">Muscle</tissue>
    </source>
</reference>
<sequence length="73" mass="8222">MFSNAIGAKPLTDRPSETPAADTNKHVCEDPLWRRHLEGAQLSAQLGQVTPPLTWKSQETWLNFTKQDTLISF</sequence>